<feature type="compositionally biased region" description="Low complexity" evidence="6">
    <location>
        <begin position="461"/>
        <end position="475"/>
    </location>
</feature>
<feature type="compositionally biased region" description="Basic and acidic residues" evidence="6">
    <location>
        <begin position="675"/>
        <end position="691"/>
    </location>
</feature>
<dbReference type="PROSITE" id="PS50236">
    <property type="entry name" value="CHCR"/>
    <property type="match status" value="1"/>
</dbReference>
<evidence type="ECO:0000256" key="6">
    <source>
        <dbReference type="SAM" id="MobiDB-lite"/>
    </source>
</evidence>
<comment type="caution">
    <text evidence="8">The sequence shown here is derived from an EMBL/GenBank/DDBJ whole genome shotgun (WGS) entry which is preliminary data.</text>
</comment>
<organism evidence="8 9">
    <name type="scientific">Coccomyxa viridis</name>
    <dbReference type="NCBI Taxonomy" id="1274662"/>
    <lineage>
        <taxon>Eukaryota</taxon>
        <taxon>Viridiplantae</taxon>
        <taxon>Chlorophyta</taxon>
        <taxon>core chlorophytes</taxon>
        <taxon>Trebouxiophyceae</taxon>
        <taxon>Trebouxiophyceae incertae sedis</taxon>
        <taxon>Coccomyxaceae</taxon>
        <taxon>Coccomyxa</taxon>
    </lineage>
</organism>
<dbReference type="EMBL" id="CAXHTA020000005">
    <property type="protein sequence ID" value="CAL5221306.1"/>
    <property type="molecule type" value="Genomic_DNA"/>
</dbReference>
<dbReference type="InterPro" id="IPR001180">
    <property type="entry name" value="CNH_dom"/>
</dbReference>
<evidence type="ECO:0000313" key="9">
    <source>
        <dbReference type="Proteomes" id="UP001497392"/>
    </source>
</evidence>
<gene>
    <name evidence="8" type="primary">g3475</name>
    <name evidence="8" type="ORF">VP750_LOCUS2965</name>
</gene>
<dbReference type="PANTHER" id="PTHR12894">
    <property type="entry name" value="CNH DOMAIN CONTAINING"/>
    <property type="match status" value="1"/>
</dbReference>
<dbReference type="PROSITE" id="PS50219">
    <property type="entry name" value="CNH"/>
    <property type="match status" value="1"/>
</dbReference>
<feature type="region of interest" description="Disordered" evidence="6">
    <location>
        <begin position="667"/>
        <end position="703"/>
    </location>
</feature>
<reference evidence="8 9" key="1">
    <citation type="submission" date="2024-06" db="EMBL/GenBank/DDBJ databases">
        <authorList>
            <person name="Kraege A."/>
            <person name="Thomma B."/>
        </authorList>
    </citation>
    <scope>NUCLEOTIDE SEQUENCE [LARGE SCALE GENOMIC DNA]</scope>
</reference>
<sequence>MSQDFSAYETSVVLENFHKKIEVLEVLDEQLLAGLGDGSLVVLEPGKDTEGTHWQVTRALKNFGQRRITQLQVWRAKGLLFSLSDDGVNAHHVPAFKLACQAGRSRGANQFAFDETRAMLCVAAKRRLILSHYNGNEFVELKELGLPDRVLTMGWCGDSICLGFHREYYMVHVNTGALTELFSCGKSGTPVIVPLSSGELLLSKENVGIFIGADGKPSRKVGLTWSDAPLAAVYSRPYVVALMPNHIEIRSAQHISQQGLAQVIPVKGMGLMSRSAASSGDVFVASSSGDAGVVRLAPLPFAQQAKALADRNELSAALEMAALVPSTQVEERRSLNDQLHRRYGFSQFSTGEYEEAMAHFGMCSDASPVVLLRLFPSLVSPDTLKPLLPDTTDAQADAVPEPEGEDFKKAVSVLLPYLLSHRTRLASSLEDSSTGAEQSASAARPGSEEPSEERKSRGHQSEAAQASSRSSSQREQLCQAVDTAILKAMLAMDDTGALLRFVQRPNRVSLREGEAALKAAGRYSELVALYQERGQYSAALDLLRTLSLSPKQLDVAPKGASAELEGLTGVWAAVKCLVAVGSSNVDLIKAHARWIVRADPEAGLEMFTEMQPPLAPEVALPILSSEAPSLCAPYLQSALASNTAAPEVFHTELALIYLRSALEQHKHGGSTVEHPSGEEQRDGLHRSENGHAKVQAPSLPRRPDPLVSLKELITSSQHLDAKKVLLRVPMEAKDFLETRALLLERLGRHQDALEIYVHHMKDPRLAEAYCDRMYDAEAAKQNGKRGQHRPSWSAPMRQPSYDMYLSLIQVYLERQGDMQDKTQKGSAPNSSNWEAVARLLSRKHDRIDPQHALDLLPGLVPLKAALPFLEGALRAAAEKRRNSAIVKSLRRSENLQLREEVIRCRQRCITVTYERACSTCHKRIGTSAFVAFPDGSLAHYSCHKRQSRTSGVAGEALPTSTAPVFDVSSD</sequence>
<dbReference type="InterPro" id="IPR019453">
    <property type="entry name" value="VPS39/TGFA1_Znf"/>
</dbReference>
<feature type="domain" description="CNH" evidence="7">
    <location>
        <begin position="18"/>
        <end position="279"/>
    </location>
</feature>
<proteinExistence type="predicted"/>
<dbReference type="Pfam" id="PF00780">
    <property type="entry name" value="CNH"/>
    <property type="match status" value="1"/>
</dbReference>
<accession>A0ABP1FPH5</accession>
<evidence type="ECO:0000256" key="5">
    <source>
        <dbReference type="PROSITE-ProRule" id="PRU01006"/>
    </source>
</evidence>
<dbReference type="Pfam" id="PF10367">
    <property type="entry name" value="zf-Vps39_C"/>
    <property type="match status" value="1"/>
</dbReference>
<evidence type="ECO:0000256" key="3">
    <source>
        <dbReference type="ARBA" id="ARBA00022490"/>
    </source>
</evidence>
<keyword evidence="2" id="KW-0813">Transport</keyword>
<evidence type="ECO:0000259" key="7">
    <source>
        <dbReference type="PROSITE" id="PS50219"/>
    </source>
</evidence>
<keyword evidence="4" id="KW-0653">Protein transport</keyword>
<comment type="subcellular location">
    <subcellularLocation>
        <location evidence="1">Cytoplasm</location>
    </subcellularLocation>
</comment>
<feature type="region of interest" description="Disordered" evidence="6">
    <location>
        <begin position="428"/>
        <end position="475"/>
    </location>
</feature>
<dbReference type="Proteomes" id="UP001497392">
    <property type="component" value="Unassembled WGS sequence"/>
</dbReference>
<evidence type="ECO:0000256" key="2">
    <source>
        <dbReference type="ARBA" id="ARBA00022448"/>
    </source>
</evidence>
<dbReference type="PANTHER" id="PTHR12894:SF27">
    <property type="entry name" value="TRANSFORMING GROWTH FACTOR-BETA RECEPTOR-ASSOCIATED PROTEIN 1"/>
    <property type="match status" value="1"/>
</dbReference>
<dbReference type="InterPro" id="IPR000547">
    <property type="entry name" value="Clathrin_H-chain/VPS_repeat"/>
</dbReference>
<evidence type="ECO:0000256" key="4">
    <source>
        <dbReference type="ARBA" id="ARBA00022927"/>
    </source>
</evidence>
<name>A0ABP1FPH5_9CHLO</name>
<protein>
    <submittedName>
        <fullName evidence="8">G3475 protein</fullName>
    </submittedName>
</protein>
<keyword evidence="3" id="KW-0963">Cytoplasm</keyword>
<dbReference type="Pfam" id="PF10366">
    <property type="entry name" value="Vps39_1"/>
    <property type="match status" value="1"/>
</dbReference>
<evidence type="ECO:0000256" key="1">
    <source>
        <dbReference type="ARBA" id="ARBA00004496"/>
    </source>
</evidence>
<keyword evidence="9" id="KW-1185">Reference proteome</keyword>
<feature type="compositionally biased region" description="Polar residues" evidence="6">
    <location>
        <begin position="428"/>
        <end position="441"/>
    </location>
</feature>
<dbReference type="InterPro" id="IPR032914">
    <property type="entry name" value="Vam6/VPS39/TRAP1"/>
</dbReference>
<feature type="repeat" description="CHCR" evidence="5">
    <location>
        <begin position="607"/>
        <end position="802"/>
    </location>
</feature>
<evidence type="ECO:0000313" key="8">
    <source>
        <dbReference type="EMBL" id="CAL5221306.1"/>
    </source>
</evidence>
<dbReference type="InterPro" id="IPR019452">
    <property type="entry name" value="VPS39/TGF_beta_rcpt-assoc_1"/>
</dbReference>